<name>A0AAV1AF43_VICFA</name>
<protein>
    <submittedName>
        <fullName evidence="1">Uncharacterized protein</fullName>
    </submittedName>
</protein>
<organism evidence="1 2">
    <name type="scientific">Vicia faba</name>
    <name type="common">Broad bean</name>
    <name type="synonym">Faba vulgaris</name>
    <dbReference type="NCBI Taxonomy" id="3906"/>
    <lineage>
        <taxon>Eukaryota</taxon>
        <taxon>Viridiplantae</taxon>
        <taxon>Streptophyta</taxon>
        <taxon>Embryophyta</taxon>
        <taxon>Tracheophyta</taxon>
        <taxon>Spermatophyta</taxon>
        <taxon>Magnoliopsida</taxon>
        <taxon>eudicotyledons</taxon>
        <taxon>Gunneridae</taxon>
        <taxon>Pentapetalae</taxon>
        <taxon>rosids</taxon>
        <taxon>fabids</taxon>
        <taxon>Fabales</taxon>
        <taxon>Fabaceae</taxon>
        <taxon>Papilionoideae</taxon>
        <taxon>50 kb inversion clade</taxon>
        <taxon>NPAAA clade</taxon>
        <taxon>Hologalegina</taxon>
        <taxon>IRL clade</taxon>
        <taxon>Fabeae</taxon>
        <taxon>Vicia</taxon>
    </lineage>
</organism>
<keyword evidence="2" id="KW-1185">Reference proteome</keyword>
<sequence length="115" mass="13261">MILSLLFGQQLSSSWVLIQFISTRKSLESFNLNHGQELVCFQSFRNSRIKEKKDEAELSFILIVLLPFFGLSGRCDNMTRSLSRGRLQILKEKKHKDRSKIGSLALGRLKLSCHY</sequence>
<accession>A0AAV1AF43</accession>
<proteinExistence type="predicted"/>
<evidence type="ECO:0000313" key="1">
    <source>
        <dbReference type="EMBL" id="CAI8608704.1"/>
    </source>
</evidence>
<dbReference type="EMBL" id="OX451739">
    <property type="protein sequence ID" value="CAI8608704.1"/>
    <property type="molecule type" value="Genomic_DNA"/>
</dbReference>
<dbReference type="Proteomes" id="UP001157006">
    <property type="component" value="Chromosome 4"/>
</dbReference>
<dbReference type="AlphaFoldDB" id="A0AAV1AF43"/>
<evidence type="ECO:0000313" key="2">
    <source>
        <dbReference type="Proteomes" id="UP001157006"/>
    </source>
</evidence>
<reference evidence="1 2" key="1">
    <citation type="submission" date="2023-01" db="EMBL/GenBank/DDBJ databases">
        <authorList>
            <person name="Kreplak J."/>
        </authorList>
    </citation>
    <scope>NUCLEOTIDE SEQUENCE [LARGE SCALE GENOMIC DNA]</scope>
</reference>
<gene>
    <name evidence="1" type="ORF">VFH_IV098680</name>
</gene>